<sequence length="185" mass="20482">MEGAATRRTLCLTRSLSAIADKLKHGAAMYKYFTCRYQGAAAVRTPALTPSPYAIHRAVVQCKCFSHAGVRGATTRLTAPLTYPQLYNLFLTPGLIPTFDLIYFTCRYEGGCNQAYPASDLIHCRCYVCGRMGHLCCTKPPVVPVARMSCYYCGAEGHRGEDCPYESRPHLSAERQGDRAAQLRQ</sequence>
<dbReference type="InterPro" id="IPR001878">
    <property type="entry name" value="Znf_CCHC"/>
</dbReference>
<evidence type="ECO:0000313" key="3">
    <source>
        <dbReference type="EMBL" id="KAF5828786.1"/>
    </source>
</evidence>
<comment type="caution">
    <text evidence="3">The sequence shown here is derived from an EMBL/GenBank/DDBJ whole genome shotgun (WGS) entry which is preliminary data.</text>
</comment>
<dbReference type="PROSITE" id="PS50158">
    <property type="entry name" value="ZF_CCHC"/>
    <property type="match status" value="1"/>
</dbReference>
<gene>
    <name evidence="3" type="ORF">DUNSADRAFT_17082</name>
</gene>
<dbReference type="Proteomes" id="UP000815325">
    <property type="component" value="Unassembled WGS sequence"/>
</dbReference>
<protein>
    <recommendedName>
        <fullName evidence="2">CCHC-type domain-containing protein</fullName>
    </recommendedName>
</protein>
<dbReference type="SMART" id="SM00343">
    <property type="entry name" value="ZnF_C2HC"/>
    <property type="match status" value="2"/>
</dbReference>
<dbReference type="Gene3D" id="4.10.60.10">
    <property type="entry name" value="Zinc finger, CCHC-type"/>
    <property type="match status" value="1"/>
</dbReference>
<evidence type="ECO:0000259" key="2">
    <source>
        <dbReference type="PROSITE" id="PS50158"/>
    </source>
</evidence>
<organism evidence="3 4">
    <name type="scientific">Dunaliella salina</name>
    <name type="common">Green alga</name>
    <name type="synonym">Protococcus salinus</name>
    <dbReference type="NCBI Taxonomy" id="3046"/>
    <lineage>
        <taxon>Eukaryota</taxon>
        <taxon>Viridiplantae</taxon>
        <taxon>Chlorophyta</taxon>
        <taxon>core chlorophytes</taxon>
        <taxon>Chlorophyceae</taxon>
        <taxon>CS clade</taxon>
        <taxon>Chlamydomonadales</taxon>
        <taxon>Dunaliellaceae</taxon>
        <taxon>Dunaliella</taxon>
    </lineage>
</organism>
<keyword evidence="1" id="KW-0863">Zinc-finger</keyword>
<keyword evidence="1" id="KW-0479">Metal-binding</keyword>
<dbReference type="Pfam" id="PF00098">
    <property type="entry name" value="zf-CCHC"/>
    <property type="match status" value="1"/>
</dbReference>
<evidence type="ECO:0000256" key="1">
    <source>
        <dbReference type="PROSITE-ProRule" id="PRU00047"/>
    </source>
</evidence>
<dbReference type="EMBL" id="MU070246">
    <property type="protein sequence ID" value="KAF5828786.1"/>
    <property type="molecule type" value="Genomic_DNA"/>
</dbReference>
<dbReference type="PANTHER" id="PTHR46978">
    <property type="entry name" value="ZINC KNUCKLE (CCHC-TYPE) FAMILY PROTEIN"/>
    <property type="match status" value="1"/>
</dbReference>
<accession>A0ABQ7G2F3</accession>
<keyword evidence="4" id="KW-1185">Reference proteome</keyword>
<feature type="domain" description="CCHC-type" evidence="2">
    <location>
        <begin position="150"/>
        <end position="164"/>
    </location>
</feature>
<proteinExistence type="predicted"/>
<name>A0ABQ7G2F3_DUNSA</name>
<reference evidence="3" key="1">
    <citation type="submission" date="2017-08" db="EMBL/GenBank/DDBJ databases">
        <authorList>
            <person name="Polle J.E."/>
            <person name="Barry K."/>
            <person name="Cushman J."/>
            <person name="Schmutz J."/>
            <person name="Tran D."/>
            <person name="Hathwaick L.T."/>
            <person name="Yim W.C."/>
            <person name="Jenkins J."/>
            <person name="Mckie-Krisberg Z.M."/>
            <person name="Prochnik S."/>
            <person name="Lindquist E."/>
            <person name="Dockter R.B."/>
            <person name="Adam C."/>
            <person name="Molina H."/>
            <person name="Bunkerborg J."/>
            <person name="Jin E."/>
            <person name="Buchheim M."/>
            <person name="Magnuson J."/>
        </authorList>
    </citation>
    <scope>NUCLEOTIDE SEQUENCE</scope>
    <source>
        <strain evidence="3">CCAP 19/18</strain>
    </source>
</reference>
<dbReference type="PANTHER" id="PTHR46978:SF1">
    <property type="entry name" value="ZINC KNUCKLE (CCHC-TYPE) FAMILY PROTEIN"/>
    <property type="match status" value="1"/>
</dbReference>
<keyword evidence="1" id="KW-0862">Zinc</keyword>
<evidence type="ECO:0000313" key="4">
    <source>
        <dbReference type="Proteomes" id="UP000815325"/>
    </source>
</evidence>